<dbReference type="Pfam" id="PF11217">
    <property type="entry name" value="DUF3013"/>
    <property type="match status" value="1"/>
</dbReference>
<dbReference type="KEGG" id="lbt:AYR52_04770"/>
<organism evidence="1 2">
    <name type="scientific">Loigolactobacillus backii</name>
    <dbReference type="NCBI Taxonomy" id="375175"/>
    <lineage>
        <taxon>Bacteria</taxon>
        <taxon>Bacillati</taxon>
        <taxon>Bacillota</taxon>
        <taxon>Bacilli</taxon>
        <taxon>Lactobacillales</taxon>
        <taxon>Lactobacillaceae</taxon>
        <taxon>Loigolactobacillus</taxon>
    </lineage>
</organism>
<dbReference type="RefSeq" id="WP_068224557.1">
    <property type="nucleotide sequence ID" value="NZ_CP014623.1"/>
</dbReference>
<sequence>MKKVTLLDELAEQVAAFDDANATLVLNWDQQHHVFEITIDLIAQNKVAQTILDATGVSSTDKKIEFEDQLLIYDTKRLDGAAYQTDYLAMIPFTGKQGLAKQQVTAIFTYLEEVVDNGLSDLMTFLNDDAVPTFQLKWDNVAYQAQVAANGTIQASDYLPYPRF</sequence>
<dbReference type="Gene3D" id="3.40.50.11250">
    <property type="entry name" value="Protein of unknown function DUF3013"/>
    <property type="match status" value="1"/>
</dbReference>
<protein>
    <submittedName>
        <fullName evidence="1">Uncharacterized protein</fullName>
    </submittedName>
</protein>
<gene>
    <name evidence="1" type="ORF">AYR53_08610</name>
</gene>
<dbReference type="OrthoDB" id="2165293at2"/>
<keyword evidence="2" id="KW-1185">Reference proteome</keyword>
<dbReference type="STRING" id="375175.AYR53_08610"/>
<reference evidence="1 2" key="1">
    <citation type="submission" date="2016-03" db="EMBL/GenBank/DDBJ databases">
        <title>Pediococcus and Lactobacillus from brewery environment - whole genome sequencing and assembly.</title>
        <authorList>
            <person name="Behr J."/>
            <person name="Geissler A.J."/>
            <person name="Vogel R.F."/>
        </authorList>
    </citation>
    <scope>NUCLEOTIDE SEQUENCE [LARGE SCALE GENOMIC DNA]</scope>
    <source>
        <strain evidence="1 2">TMW 1.1989</strain>
    </source>
</reference>
<dbReference type="Proteomes" id="UP000078582">
    <property type="component" value="Chromosome"/>
</dbReference>
<evidence type="ECO:0000313" key="2">
    <source>
        <dbReference type="Proteomes" id="UP000078582"/>
    </source>
</evidence>
<accession>A0A192H3H3</accession>
<proteinExistence type="predicted"/>
<evidence type="ECO:0000313" key="1">
    <source>
        <dbReference type="EMBL" id="ANK62808.1"/>
    </source>
</evidence>
<dbReference type="GeneID" id="42982317"/>
<dbReference type="InterPro" id="IPR021380">
    <property type="entry name" value="DUF3013"/>
</dbReference>
<dbReference type="AlphaFoldDB" id="A0A192H3H3"/>
<dbReference type="EMBL" id="CP014873">
    <property type="protein sequence ID" value="ANK62808.1"/>
    <property type="molecule type" value="Genomic_DNA"/>
</dbReference>
<name>A0A192H3H3_9LACO</name>